<protein>
    <recommendedName>
        <fullName evidence="9">CRISPR-associated endoribonuclease Cas2</fullName>
        <ecNumber evidence="9">3.1.-.-</ecNumber>
    </recommendedName>
</protein>
<reference evidence="10 11" key="1">
    <citation type="journal article" date="2009" name="J. Bacteriol.">
        <title>Complete and draft genome sequences of six members of the Aquificales.</title>
        <authorList>
            <person name="Reysenbach A.L."/>
            <person name="Hamamura N."/>
            <person name="Podar M."/>
            <person name="Griffiths E."/>
            <person name="Ferreira S."/>
            <person name="Hochstein R."/>
            <person name="Heidelberg J."/>
            <person name="Johnson J."/>
            <person name="Mead D."/>
            <person name="Pohorille A."/>
            <person name="Sarmiento M."/>
            <person name="Schweighofer K."/>
            <person name="Seshadri R."/>
            <person name="Voytek M.A."/>
        </authorList>
    </citation>
    <scope>NUCLEOTIDE SEQUENCE [LARGE SCALE GENOMIC DNA]</scope>
    <source>
        <strain evidence="11">Az-Fu1 / DSM 15241 / OCM 825</strain>
    </source>
</reference>
<dbReference type="SUPFAM" id="SSF143430">
    <property type="entry name" value="TTP0101/SSO1404-like"/>
    <property type="match status" value="1"/>
</dbReference>
<dbReference type="eggNOG" id="COG1343">
    <property type="taxonomic scope" value="Bacteria"/>
</dbReference>
<dbReference type="InterPro" id="IPR019199">
    <property type="entry name" value="Virulence_VapD/CRISPR_Cas2"/>
</dbReference>
<accession>C1DUQ6</accession>
<sequence length="88" mass="10667">MFIILVYDANEKRVSKFHKICKKYLTHVQNSVFEGEITEANYRMLIDELRTIINNDEDSVLVYKFRTKKYYEREEFGIKKPSSEDIFF</sequence>
<evidence type="ECO:0000256" key="6">
    <source>
        <dbReference type="ARBA" id="ARBA00022801"/>
    </source>
</evidence>
<dbReference type="Pfam" id="PF09827">
    <property type="entry name" value="CRISPR_Cas2"/>
    <property type="match status" value="1"/>
</dbReference>
<keyword evidence="11" id="KW-1185">Reference proteome</keyword>
<evidence type="ECO:0000256" key="2">
    <source>
        <dbReference type="ARBA" id="ARBA00009959"/>
    </source>
</evidence>
<comment type="similarity">
    <text evidence="2 9">Belongs to the CRISPR-associated endoribonuclease Cas2 protein family.</text>
</comment>
<keyword evidence="4 9" id="KW-0479">Metal-binding</keyword>
<name>C1DUQ6_SULAA</name>
<evidence type="ECO:0000256" key="3">
    <source>
        <dbReference type="ARBA" id="ARBA00022722"/>
    </source>
</evidence>
<dbReference type="Proteomes" id="UP000001369">
    <property type="component" value="Chromosome"/>
</dbReference>
<dbReference type="KEGG" id="saf:SULAZ_0864"/>
<gene>
    <name evidence="9" type="primary">cas2</name>
    <name evidence="10" type="ordered locus">SULAZ_0864</name>
</gene>
<evidence type="ECO:0000313" key="10">
    <source>
        <dbReference type="EMBL" id="ACN99300.1"/>
    </source>
</evidence>
<evidence type="ECO:0000256" key="5">
    <source>
        <dbReference type="ARBA" id="ARBA00022759"/>
    </source>
</evidence>
<evidence type="ECO:0000313" key="11">
    <source>
        <dbReference type="Proteomes" id="UP000001369"/>
    </source>
</evidence>
<dbReference type="AlphaFoldDB" id="C1DUQ6"/>
<dbReference type="OrthoDB" id="279819at2"/>
<evidence type="ECO:0000256" key="7">
    <source>
        <dbReference type="ARBA" id="ARBA00022842"/>
    </source>
</evidence>
<dbReference type="GO" id="GO:0046872">
    <property type="term" value="F:metal ion binding"/>
    <property type="evidence" value="ECO:0007669"/>
    <property type="project" value="UniProtKB-UniRule"/>
</dbReference>
<dbReference type="NCBIfam" id="TIGR01573">
    <property type="entry name" value="cas2"/>
    <property type="match status" value="1"/>
</dbReference>
<evidence type="ECO:0000256" key="1">
    <source>
        <dbReference type="ARBA" id="ARBA00001946"/>
    </source>
</evidence>
<dbReference type="HAMAP" id="MF_01471">
    <property type="entry name" value="Cas2"/>
    <property type="match status" value="1"/>
</dbReference>
<dbReference type="CDD" id="cd09725">
    <property type="entry name" value="Cas2_I_II_III"/>
    <property type="match status" value="1"/>
</dbReference>
<dbReference type="Gene3D" id="3.30.70.240">
    <property type="match status" value="1"/>
</dbReference>
<dbReference type="EMBL" id="CP001229">
    <property type="protein sequence ID" value="ACN99300.1"/>
    <property type="molecule type" value="Genomic_DNA"/>
</dbReference>
<dbReference type="GO" id="GO:0051607">
    <property type="term" value="P:defense response to virus"/>
    <property type="evidence" value="ECO:0007669"/>
    <property type="project" value="UniProtKB-UniRule"/>
</dbReference>
<feature type="binding site" evidence="9">
    <location>
        <position position="8"/>
    </location>
    <ligand>
        <name>Mg(2+)</name>
        <dbReference type="ChEBI" id="CHEBI:18420"/>
        <note>catalytic</note>
    </ligand>
</feature>
<dbReference type="InterPro" id="IPR021127">
    <property type="entry name" value="CRISPR_associated_Cas2"/>
</dbReference>
<dbReference type="PANTHER" id="PTHR34405">
    <property type="entry name" value="CRISPR-ASSOCIATED ENDORIBONUCLEASE CAS2"/>
    <property type="match status" value="1"/>
</dbReference>
<dbReference type="RefSeq" id="WP_012674618.1">
    <property type="nucleotide sequence ID" value="NC_012438.1"/>
</dbReference>
<dbReference type="HOGENOM" id="CLU_161124_0_1_0"/>
<keyword evidence="5 9" id="KW-0255">Endonuclease</keyword>
<organism evidence="10 11">
    <name type="scientific">Sulfurihydrogenibium azorense (strain DSM 15241 / OCM 825 / Az-Fu1)</name>
    <dbReference type="NCBI Taxonomy" id="204536"/>
    <lineage>
        <taxon>Bacteria</taxon>
        <taxon>Pseudomonadati</taxon>
        <taxon>Aquificota</taxon>
        <taxon>Aquificia</taxon>
        <taxon>Aquificales</taxon>
        <taxon>Hydrogenothermaceae</taxon>
        <taxon>Sulfurihydrogenibium</taxon>
    </lineage>
</organism>
<evidence type="ECO:0000256" key="4">
    <source>
        <dbReference type="ARBA" id="ARBA00022723"/>
    </source>
</evidence>
<keyword evidence="6 9" id="KW-0378">Hydrolase</keyword>
<dbReference type="GO" id="GO:0016787">
    <property type="term" value="F:hydrolase activity"/>
    <property type="evidence" value="ECO:0007669"/>
    <property type="project" value="UniProtKB-KW"/>
</dbReference>
<dbReference type="STRING" id="204536.SULAZ_0864"/>
<keyword evidence="7 9" id="KW-0460">Magnesium</keyword>
<dbReference type="EC" id="3.1.-.-" evidence="9"/>
<dbReference type="GO" id="GO:0043571">
    <property type="term" value="P:maintenance of CRISPR repeat elements"/>
    <property type="evidence" value="ECO:0007669"/>
    <property type="project" value="UniProtKB-UniRule"/>
</dbReference>
<proteinExistence type="inferred from homology"/>
<comment type="cofactor">
    <cofactor evidence="1 9">
        <name>Mg(2+)</name>
        <dbReference type="ChEBI" id="CHEBI:18420"/>
    </cofactor>
</comment>
<keyword evidence="8 9" id="KW-0051">Antiviral defense</keyword>
<comment type="subunit">
    <text evidence="9">Homodimer, forms a heterotetramer with a Cas1 homodimer.</text>
</comment>
<evidence type="ECO:0000256" key="9">
    <source>
        <dbReference type="HAMAP-Rule" id="MF_01471"/>
    </source>
</evidence>
<evidence type="ECO:0000256" key="8">
    <source>
        <dbReference type="ARBA" id="ARBA00023118"/>
    </source>
</evidence>
<dbReference type="GO" id="GO:0004521">
    <property type="term" value="F:RNA endonuclease activity"/>
    <property type="evidence" value="ECO:0007669"/>
    <property type="project" value="InterPro"/>
</dbReference>
<dbReference type="PANTHER" id="PTHR34405:SF1">
    <property type="entry name" value="CRISPR-ASSOCIATED ENDORIBONUCLEASE CAS2"/>
    <property type="match status" value="1"/>
</dbReference>
<keyword evidence="3 9" id="KW-0540">Nuclease</keyword>
<comment type="function">
    <text evidence="9">CRISPR (clustered regularly interspaced short palindromic repeat), is an adaptive immune system that provides protection against mobile genetic elements (viruses, transposable elements and conjugative plasmids). CRISPR clusters contain sequences complementary to antecedent mobile elements and target invading nucleic acids. CRISPR clusters are transcribed and processed into CRISPR RNA (crRNA). Functions as a ssRNA-specific endoribonuclease. Involved in the integration of spacer DNA into the CRISPR cassette.</text>
</comment>